<dbReference type="OrthoDB" id="421154at2759"/>
<organism evidence="3 4">
    <name type="scientific">Angomonas deanei</name>
    <dbReference type="NCBI Taxonomy" id="59799"/>
    <lineage>
        <taxon>Eukaryota</taxon>
        <taxon>Discoba</taxon>
        <taxon>Euglenozoa</taxon>
        <taxon>Kinetoplastea</taxon>
        <taxon>Metakinetoplastina</taxon>
        <taxon>Trypanosomatida</taxon>
        <taxon>Trypanosomatidae</taxon>
        <taxon>Strigomonadinae</taxon>
        <taxon>Angomonas</taxon>
    </lineage>
</organism>
<evidence type="ECO:0000256" key="1">
    <source>
        <dbReference type="SAM" id="MobiDB-lite"/>
    </source>
</evidence>
<dbReference type="Proteomes" id="UP000515908">
    <property type="component" value="Chromosome 01"/>
</dbReference>
<protein>
    <submittedName>
        <fullName evidence="3">Fis1 C-terminal tetratricopeptide repeat, putative</fullName>
    </submittedName>
</protein>
<feature type="compositionally biased region" description="Acidic residues" evidence="1">
    <location>
        <begin position="135"/>
        <end position="145"/>
    </location>
</feature>
<dbReference type="GO" id="GO:0005778">
    <property type="term" value="C:peroxisomal membrane"/>
    <property type="evidence" value="ECO:0007669"/>
    <property type="project" value="TreeGrafter"/>
</dbReference>
<dbReference type="GO" id="GO:0000422">
    <property type="term" value="P:autophagy of mitochondrion"/>
    <property type="evidence" value="ECO:0007669"/>
    <property type="project" value="TreeGrafter"/>
</dbReference>
<dbReference type="PANTHER" id="PTHR13247">
    <property type="entry name" value="TETRATRICOPEPTIDE REPEAT PROTEIN 11 TPR REPEAT PROTEIN 11"/>
    <property type="match status" value="1"/>
</dbReference>
<evidence type="ECO:0000313" key="4">
    <source>
        <dbReference type="Proteomes" id="UP000515908"/>
    </source>
</evidence>
<dbReference type="GO" id="GO:0000266">
    <property type="term" value="P:mitochondrial fission"/>
    <property type="evidence" value="ECO:0007669"/>
    <property type="project" value="InterPro"/>
</dbReference>
<proteinExistence type="predicted"/>
<feature type="transmembrane region" description="Helical" evidence="2">
    <location>
        <begin position="245"/>
        <end position="264"/>
    </location>
</feature>
<dbReference type="PANTHER" id="PTHR13247:SF0">
    <property type="entry name" value="MITOCHONDRIAL FISSION 1 PROTEIN"/>
    <property type="match status" value="1"/>
</dbReference>
<dbReference type="GO" id="GO:0005741">
    <property type="term" value="C:mitochondrial outer membrane"/>
    <property type="evidence" value="ECO:0007669"/>
    <property type="project" value="TreeGrafter"/>
</dbReference>
<gene>
    <name evidence="3" type="ORF">ADEAN_000067200</name>
</gene>
<keyword evidence="4" id="KW-1185">Reference proteome</keyword>
<dbReference type="Pfam" id="PF14853">
    <property type="entry name" value="Fis1_TPR_C"/>
    <property type="match status" value="1"/>
</dbReference>
<dbReference type="Gene3D" id="1.25.40.10">
    <property type="entry name" value="Tetratricopeptide repeat domain"/>
    <property type="match status" value="1"/>
</dbReference>
<evidence type="ECO:0000256" key="2">
    <source>
        <dbReference type="SAM" id="Phobius"/>
    </source>
</evidence>
<dbReference type="InterPro" id="IPR011990">
    <property type="entry name" value="TPR-like_helical_dom_sf"/>
</dbReference>
<dbReference type="AlphaFoldDB" id="A0A7G2C125"/>
<dbReference type="SUPFAM" id="SSF48452">
    <property type="entry name" value="TPR-like"/>
    <property type="match status" value="1"/>
</dbReference>
<dbReference type="InterPro" id="IPR028061">
    <property type="entry name" value="Fis1_TPR_C"/>
</dbReference>
<keyword evidence="2" id="KW-0812">Transmembrane</keyword>
<reference evidence="3 4" key="1">
    <citation type="submission" date="2020-08" db="EMBL/GenBank/DDBJ databases">
        <authorList>
            <person name="Newling K."/>
            <person name="Davey J."/>
            <person name="Forrester S."/>
        </authorList>
    </citation>
    <scope>NUCLEOTIDE SEQUENCE [LARGE SCALE GENOMIC DNA]</scope>
    <source>
        <strain evidence="4">Crithidia deanei Carvalho (ATCC PRA-265)</strain>
    </source>
</reference>
<feature type="region of interest" description="Disordered" evidence="1">
    <location>
        <begin position="108"/>
        <end position="145"/>
    </location>
</feature>
<dbReference type="InterPro" id="IPR016543">
    <property type="entry name" value="Fis1"/>
</dbReference>
<accession>A0A7G2C125</accession>
<keyword evidence="2" id="KW-0472">Membrane</keyword>
<name>A0A7G2C125_9TRYP</name>
<dbReference type="EMBL" id="LR877145">
    <property type="protein sequence ID" value="CAD2213235.1"/>
    <property type="molecule type" value="Genomic_DNA"/>
</dbReference>
<dbReference type="VEuPathDB" id="TriTrypDB:ADEAN_000067200"/>
<sequence>MERLEELFRQNPNLERLLRPSQEELAGLADSVRTLRESLRESPENTEIIFQLGAALISHSRQSFVEEGINLMQTLVCTRWQSGWASTMGQRKAMQDLYGTDYEGLEEQIDKKKSESSQPSSIKGTIVKPTAPPASDDEVSPLTSDEEREVEEMIYKEAIGGGPVPPHLWKGNAQTSRIAPDHMDDLALYHYYLALGWIKLKELPKASSCVSQMLLLAPYNKQGNDLKTYIEVASRRERAVNATTALAGASVLLAGVGTVMGLFLRNRSS</sequence>
<keyword evidence="2" id="KW-1133">Transmembrane helix</keyword>
<evidence type="ECO:0000313" key="3">
    <source>
        <dbReference type="EMBL" id="CAD2213235.1"/>
    </source>
</evidence>
<dbReference type="GO" id="GO:0016559">
    <property type="term" value="P:peroxisome fission"/>
    <property type="evidence" value="ECO:0007669"/>
    <property type="project" value="TreeGrafter"/>
</dbReference>